<evidence type="ECO:0000256" key="3">
    <source>
        <dbReference type="ARBA" id="ARBA00023163"/>
    </source>
</evidence>
<dbReference type="PANTHER" id="PTHR30136:SF24">
    <property type="entry name" value="HTH-TYPE TRANSCRIPTIONAL REPRESSOR ALLR"/>
    <property type="match status" value="1"/>
</dbReference>
<dbReference type="InterPro" id="IPR050707">
    <property type="entry name" value="HTH_MetabolicPath_Reg"/>
</dbReference>
<dbReference type="SUPFAM" id="SSF55781">
    <property type="entry name" value="GAF domain-like"/>
    <property type="match status" value="1"/>
</dbReference>
<feature type="domain" description="HTH iclR-type" evidence="4">
    <location>
        <begin position="5"/>
        <end position="66"/>
    </location>
</feature>
<keyword evidence="1" id="KW-0805">Transcription regulation</keyword>
<dbReference type="AlphaFoldDB" id="A0A845M9X4"/>
<evidence type="ECO:0000313" key="7">
    <source>
        <dbReference type="Proteomes" id="UP000467322"/>
    </source>
</evidence>
<dbReference type="InterPro" id="IPR036390">
    <property type="entry name" value="WH_DNA-bd_sf"/>
</dbReference>
<reference evidence="6 7" key="1">
    <citation type="submission" date="2019-12" db="EMBL/GenBank/DDBJ databases">
        <title>Maritimibacter sp. nov. sp. isolated from sea sand.</title>
        <authorList>
            <person name="Kim J."/>
            <person name="Jeong S.E."/>
            <person name="Jung H.S."/>
            <person name="Jeon C.O."/>
        </authorList>
    </citation>
    <scope>NUCLEOTIDE SEQUENCE [LARGE SCALE GENOMIC DNA]</scope>
    <source>
        <strain evidence="6 7">DP07</strain>
    </source>
</reference>
<protein>
    <submittedName>
        <fullName evidence="6">Helix-turn-helix domain-containing protein</fullName>
    </submittedName>
</protein>
<dbReference type="GO" id="GO:0003700">
    <property type="term" value="F:DNA-binding transcription factor activity"/>
    <property type="evidence" value="ECO:0007669"/>
    <property type="project" value="TreeGrafter"/>
</dbReference>
<evidence type="ECO:0000256" key="2">
    <source>
        <dbReference type="ARBA" id="ARBA00023125"/>
    </source>
</evidence>
<dbReference type="Gene3D" id="3.30.450.40">
    <property type="match status" value="1"/>
</dbReference>
<keyword evidence="2" id="KW-0238">DNA-binding</keyword>
<evidence type="ECO:0000259" key="4">
    <source>
        <dbReference type="PROSITE" id="PS51077"/>
    </source>
</evidence>
<gene>
    <name evidence="6" type="ORF">GQE99_18355</name>
</gene>
<dbReference type="GO" id="GO:0003677">
    <property type="term" value="F:DNA binding"/>
    <property type="evidence" value="ECO:0007669"/>
    <property type="project" value="UniProtKB-KW"/>
</dbReference>
<sequence>MSTGVGSAERILGILDLFTENRLEWTADEMMAELGYTRPTLYRYIKTLKDAGFLSQNGPHGLTLGPRVVELDFLMRKSDALLLEGSAVLKDLAALHPATALLVRWYGNKLLCVASEVSSPEPKSSYPRGRPMPLARGAISRAILAHLPRRQMLSKIRENLDDLRELGMGDTVEEIADNLRQMRKGGTLIARGEVTDGVVGIAAPVFDASRAPVAVLCLTVDRDTLDDAKLKELSGEIWAAATRLSDALTHMRIEDVVLGEL</sequence>
<dbReference type="RefSeq" id="WP_161353230.1">
    <property type="nucleotide sequence ID" value="NZ_WTUX01000019.1"/>
</dbReference>
<dbReference type="InterPro" id="IPR029016">
    <property type="entry name" value="GAF-like_dom_sf"/>
</dbReference>
<dbReference type="InterPro" id="IPR036388">
    <property type="entry name" value="WH-like_DNA-bd_sf"/>
</dbReference>
<comment type="caution">
    <text evidence="6">The sequence shown here is derived from an EMBL/GenBank/DDBJ whole genome shotgun (WGS) entry which is preliminary data.</text>
</comment>
<organism evidence="6 7">
    <name type="scientific">Maritimibacter harenae</name>
    <dbReference type="NCBI Taxonomy" id="2606218"/>
    <lineage>
        <taxon>Bacteria</taxon>
        <taxon>Pseudomonadati</taxon>
        <taxon>Pseudomonadota</taxon>
        <taxon>Alphaproteobacteria</taxon>
        <taxon>Rhodobacterales</taxon>
        <taxon>Roseobacteraceae</taxon>
        <taxon>Maritimibacter</taxon>
    </lineage>
</organism>
<dbReference type="SMART" id="SM00346">
    <property type="entry name" value="HTH_ICLR"/>
    <property type="match status" value="1"/>
</dbReference>
<dbReference type="InterPro" id="IPR005471">
    <property type="entry name" value="Tscrpt_reg_IclR_N"/>
</dbReference>
<proteinExistence type="predicted"/>
<keyword evidence="7" id="KW-1185">Reference proteome</keyword>
<accession>A0A845M9X4</accession>
<evidence type="ECO:0000313" key="6">
    <source>
        <dbReference type="EMBL" id="MZR14987.1"/>
    </source>
</evidence>
<dbReference type="Gene3D" id="1.10.10.10">
    <property type="entry name" value="Winged helix-like DNA-binding domain superfamily/Winged helix DNA-binding domain"/>
    <property type="match status" value="1"/>
</dbReference>
<dbReference type="GO" id="GO:0045892">
    <property type="term" value="P:negative regulation of DNA-templated transcription"/>
    <property type="evidence" value="ECO:0007669"/>
    <property type="project" value="TreeGrafter"/>
</dbReference>
<name>A0A845M9X4_9RHOB</name>
<dbReference type="PROSITE" id="PS51078">
    <property type="entry name" value="ICLR_ED"/>
    <property type="match status" value="1"/>
</dbReference>
<keyword evidence="3" id="KW-0804">Transcription</keyword>
<dbReference type="Proteomes" id="UP000467322">
    <property type="component" value="Unassembled WGS sequence"/>
</dbReference>
<dbReference type="PROSITE" id="PS51077">
    <property type="entry name" value="HTH_ICLR"/>
    <property type="match status" value="1"/>
</dbReference>
<evidence type="ECO:0000259" key="5">
    <source>
        <dbReference type="PROSITE" id="PS51078"/>
    </source>
</evidence>
<dbReference type="Pfam" id="PF09339">
    <property type="entry name" value="HTH_IclR"/>
    <property type="match status" value="1"/>
</dbReference>
<feature type="domain" description="IclR-ED" evidence="5">
    <location>
        <begin position="67"/>
        <end position="250"/>
    </location>
</feature>
<evidence type="ECO:0000256" key="1">
    <source>
        <dbReference type="ARBA" id="ARBA00023015"/>
    </source>
</evidence>
<dbReference type="Pfam" id="PF01614">
    <property type="entry name" value="IclR_C"/>
    <property type="match status" value="1"/>
</dbReference>
<dbReference type="SUPFAM" id="SSF46785">
    <property type="entry name" value="Winged helix' DNA-binding domain"/>
    <property type="match status" value="1"/>
</dbReference>
<dbReference type="InterPro" id="IPR014757">
    <property type="entry name" value="Tscrpt_reg_IclR_C"/>
</dbReference>
<dbReference type="EMBL" id="WTUX01000019">
    <property type="protein sequence ID" value="MZR14987.1"/>
    <property type="molecule type" value="Genomic_DNA"/>
</dbReference>
<dbReference type="PANTHER" id="PTHR30136">
    <property type="entry name" value="HELIX-TURN-HELIX TRANSCRIPTIONAL REGULATOR, ICLR FAMILY"/>
    <property type="match status" value="1"/>
</dbReference>